<organism evidence="1 2">
    <name type="scientific">Chryseobacterium taklimakanense</name>
    <dbReference type="NCBI Taxonomy" id="536441"/>
    <lineage>
        <taxon>Bacteria</taxon>
        <taxon>Pseudomonadati</taxon>
        <taxon>Bacteroidota</taxon>
        <taxon>Flavobacteriia</taxon>
        <taxon>Flavobacteriales</taxon>
        <taxon>Weeksellaceae</taxon>
        <taxon>Chryseobacterium group</taxon>
        <taxon>Chryseobacterium</taxon>
    </lineage>
</organism>
<protein>
    <submittedName>
        <fullName evidence="1">Uncharacterized protein</fullName>
    </submittedName>
</protein>
<sequence length="222" mass="25846">MQTYYGKIKVAAKDQNGSLLRDEEGDVIYNQVDGKDEIWMVIRKPIENVNFDSDVIIDSHLAEHLKKQLQNGTAIHDLKDFQEKKLRRLRCRVKAARGFMNPDNVTIVKEQVYKSNKVYKNFIYADSGENYMFGLYQNENGKSIVPLNVFESSKYAKFIEDPEPADLFRAKEQTEPVFIGRGKKSKPAELIHLFMIGQKVLFYENDKEELKELDKEDLSKRL</sequence>
<name>A0A3G8WTQ4_9FLAO</name>
<reference evidence="2" key="1">
    <citation type="submission" date="2018-11" db="EMBL/GenBank/DDBJ databases">
        <title>Proposal to divide the Flavobacteriaceae and reorganize its genera based on Amino Acid Identity values calculated from whole genome sequences.</title>
        <authorList>
            <person name="Nicholson A.C."/>
            <person name="Gulvik C.A."/>
            <person name="Whitney A.M."/>
            <person name="Humrighouse B.W."/>
            <person name="Bell M."/>
            <person name="Holmes B."/>
            <person name="Steigerwalt A.B."/>
            <person name="Villarma A."/>
            <person name="Sheth M."/>
            <person name="Batra D."/>
            <person name="Pryor J."/>
            <person name="Bernardet J.-F."/>
            <person name="Hugo C."/>
            <person name="Kampfer P."/>
            <person name="Newman J.D."/>
            <person name="McQuiston J.R."/>
        </authorList>
    </citation>
    <scope>NUCLEOTIDE SEQUENCE [LARGE SCALE GENOMIC DNA]</scope>
    <source>
        <strain evidence="2">H4753</strain>
    </source>
</reference>
<evidence type="ECO:0000313" key="2">
    <source>
        <dbReference type="Proteomes" id="UP000282297"/>
    </source>
</evidence>
<dbReference type="RefSeq" id="WP_124784002.1">
    <property type="nucleotide sequence ID" value="NZ_CP034171.1"/>
</dbReference>
<accession>A0A3G8WTQ4</accession>
<proteinExistence type="predicted"/>
<dbReference type="AlphaFoldDB" id="A0A3G8WTQ4"/>
<gene>
    <name evidence="1" type="ORF">EIH08_02580</name>
</gene>
<dbReference type="Proteomes" id="UP000282297">
    <property type="component" value="Chromosome"/>
</dbReference>
<evidence type="ECO:0000313" key="1">
    <source>
        <dbReference type="EMBL" id="AZI19761.1"/>
    </source>
</evidence>
<dbReference type="EMBL" id="CP034171">
    <property type="protein sequence ID" value="AZI19761.1"/>
    <property type="molecule type" value="Genomic_DNA"/>
</dbReference>